<evidence type="ECO:0000313" key="5">
    <source>
        <dbReference type="Proteomes" id="UP001200642"/>
    </source>
</evidence>
<gene>
    <name evidence="4" type="ORF">K8352_10595</name>
</gene>
<dbReference type="PANTHER" id="PTHR30576:SF8">
    <property type="entry name" value="UNDECAPRENYL-PHOSPHATE GALACTOSE PHOSPHOTRANSFERASE"/>
    <property type="match status" value="1"/>
</dbReference>
<dbReference type="GO" id="GO:0016780">
    <property type="term" value="F:phosphotransferase activity, for other substituted phosphate groups"/>
    <property type="evidence" value="ECO:0007669"/>
    <property type="project" value="TreeGrafter"/>
</dbReference>
<keyword evidence="4" id="KW-0808">Transferase</keyword>
<sequence>MYKHVLKPLIDFITSLILLILISPVFVVIMIALSFSNRGNPFFRQQRPGKNEVLFYILKFKTMNDIRDDNGLLLDDSERLTKLGRVIRKTSMDELPQLLNVLMGQMSFIGPRPLLIKYLPHYTERERIRHTVRPGITGLAQVSGRNLLNWNDRLELDVEYVENLSFLLDVKIFLKTVMKVITAKDIVVDPQSIMPSLESERSNQK</sequence>
<comment type="similarity">
    <text evidence="1">Belongs to the bacterial sugar transferase family.</text>
</comment>
<dbReference type="InterPro" id="IPR003362">
    <property type="entry name" value="Bact_transf"/>
</dbReference>
<proteinExistence type="inferred from homology"/>
<keyword evidence="2" id="KW-0472">Membrane</keyword>
<evidence type="ECO:0000256" key="2">
    <source>
        <dbReference type="SAM" id="Phobius"/>
    </source>
</evidence>
<keyword evidence="2" id="KW-1133">Transmembrane helix</keyword>
<accession>A0AAE3EWW3</accession>
<dbReference type="Proteomes" id="UP001200642">
    <property type="component" value="Unassembled WGS sequence"/>
</dbReference>
<keyword evidence="5" id="KW-1185">Reference proteome</keyword>
<comment type="caution">
    <text evidence="4">The sequence shown here is derived from an EMBL/GenBank/DDBJ whole genome shotgun (WGS) entry which is preliminary data.</text>
</comment>
<evidence type="ECO:0000259" key="3">
    <source>
        <dbReference type="Pfam" id="PF02397"/>
    </source>
</evidence>
<feature type="transmembrane region" description="Helical" evidence="2">
    <location>
        <begin position="12"/>
        <end position="35"/>
    </location>
</feature>
<dbReference type="Pfam" id="PF02397">
    <property type="entry name" value="Bac_transf"/>
    <property type="match status" value="1"/>
</dbReference>
<evidence type="ECO:0000313" key="4">
    <source>
        <dbReference type="EMBL" id="MCG2461197.1"/>
    </source>
</evidence>
<dbReference type="PANTHER" id="PTHR30576">
    <property type="entry name" value="COLANIC BIOSYNTHESIS UDP-GLUCOSE LIPID CARRIER TRANSFERASE"/>
    <property type="match status" value="1"/>
</dbReference>
<dbReference type="RefSeq" id="WP_317902344.1">
    <property type="nucleotide sequence ID" value="NZ_JAIRBC010000014.1"/>
</dbReference>
<feature type="domain" description="Bacterial sugar transferase" evidence="3">
    <location>
        <begin position="7"/>
        <end position="181"/>
    </location>
</feature>
<protein>
    <submittedName>
        <fullName evidence="4">Sugar transferase</fullName>
    </submittedName>
</protein>
<keyword evidence="2" id="KW-0812">Transmembrane</keyword>
<evidence type="ECO:0000256" key="1">
    <source>
        <dbReference type="ARBA" id="ARBA00006464"/>
    </source>
</evidence>
<organism evidence="4 5">
    <name type="scientific">Cerina litoralis</name>
    <dbReference type="NCBI Taxonomy" id="2874477"/>
    <lineage>
        <taxon>Bacteria</taxon>
        <taxon>Pseudomonadati</taxon>
        <taxon>Bacteroidota</taxon>
        <taxon>Flavobacteriia</taxon>
        <taxon>Flavobacteriales</taxon>
        <taxon>Flavobacteriaceae</taxon>
        <taxon>Cerina</taxon>
    </lineage>
</organism>
<name>A0AAE3EWW3_9FLAO</name>
<dbReference type="AlphaFoldDB" id="A0AAE3EWW3"/>
<reference evidence="4" key="1">
    <citation type="submission" date="2023-02" db="EMBL/GenBank/DDBJ databases">
        <title>Genome of Flavobacteriaceae gen. nov. sp. strain F89.</title>
        <authorList>
            <person name="Wang Y."/>
        </authorList>
    </citation>
    <scope>NUCLEOTIDE SEQUENCE</scope>
    <source>
        <strain evidence="4">F89</strain>
    </source>
</reference>
<dbReference type="EMBL" id="JAIRBC010000014">
    <property type="protein sequence ID" value="MCG2461197.1"/>
    <property type="molecule type" value="Genomic_DNA"/>
</dbReference>